<name>A0A5C6CCK5_9BACT</name>
<protein>
    <submittedName>
        <fullName evidence="3">VanZ like family protein</fullName>
    </submittedName>
</protein>
<feature type="transmembrane region" description="Helical" evidence="1">
    <location>
        <begin position="259"/>
        <end position="277"/>
    </location>
</feature>
<evidence type="ECO:0000259" key="2">
    <source>
        <dbReference type="Pfam" id="PF04892"/>
    </source>
</evidence>
<evidence type="ECO:0000313" key="4">
    <source>
        <dbReference type="Proteomes" id="UP000316304"/>
    </source>
</evidence>
<keyword evidence="1" id="KW-1133">Transmembrane helix</keyword>
<feature type="transmembrane region" description="Helical" evidence="1">
    <location>
        <begin position="69"/>
        <end position="86"/>
    </location>
</feature>
<evidence type="ECO:0000313" key="3">
    <source>
        <dbReference type="EMBL" id="TWU21201.1"/>
    </source>
</evidence>
<feature type="transmembrane region" description="Helical" evidence="1">
    <location>
        <begin position="371"/>
        <end position="389"/>
    </location>
</feature>
<feature type="transmembrane region" description="Helical" evidence="1">
    <location>
        <begin position="436"/>
        <end position="456"/>
    </location>
</feature>
<dbReference type="RefSeq" id="WP_146596292.1">
    <property type="nucleotide sequence ID" value="NZ_SJPT01000007.1"/>
</dbReference>
<comment type="caution">
    <text evidence="3">The sequence shown here is derived from an EMBL/GenBank/DDBJ whole genome shotgun (WGS) entry which is preliminary data.</text>
</comment>
<accession>A0A5C6CCK5</accession>
<dbReference type="OrthoDB" id="283584at2"/>
<dbReference type="InterPro" id="IPR006976">
    <property type="entry name" value="VanZ-like"/>
</dbReference>
<dbReference type="AlphaFoldDB" id="A0A5C6CCK5"/>
<feature type="domain" description="VanZ-like" evidence="2">
    <location>
        <begin position="357"/>
        <end position="451"/>
    </location>
</feature>
<keyword evidence="4" id="KW-1185">Reference proteome</keyword>
<proteinExistence type="predicted"/>
<dbReference type="Pfam" id="PF04892">
    <property type="entry name" value="VanZ"/>
    <property type="match status" value="1"/>
</dbReference>
<organism evidence="3 4">
    <name type="scientific">Novipirellula galeiformis</name>
    <dbReference type="NCBI Taxonomy" id="2528004"/>
    <lineage>
        <taxon>Bacteria</taxon>
        <taxon>Pseudomonadati</taxon>
        <taxon>Planctomycetota</taxon>
        <taxon>Planctomycetia</taxon>
        <taxon>Pirellulales</taxon>
        <taxon>Pirellulaceae</taxon>
        <taxon>Novipirellula</taxon>
    </lineage>
</organism>
<feature type="transmembrane region" description="Helical" evidence="1">
    <location>
        <begin position="18"/>
        <end position="36"/>
    </location>
</feature>
<keyword evidence="1" id="KW-0472">Membrane</keyword>
<keyword evidence="1" id="KW-0812">Transmembrane</keyword>
<feature type="transmembrane region" description="Helical" evidence="1">
    <location>
        <begin position="401"/>
        <end position="424"/>
    </location>
</feature>
<feature type="transmembrane region" description="Helical" evidence="1">
    <location>
        <begin position="132"/>
        <end position="150"/>
    </location>
</feature>
<feature type="transmembrane region" description="Helical" evidence="1">
    <location>
        <begin position="313"/>
        <end position="333"/>
    </location>
</feature>
<feature type="transmembrane region" description="Helical" evidence="1">
    <location>
        <begin position="231"/>
        <end position="252"/>
    </location>
</feature>
<dbReference type="EMBL" id="SJPT01000007">
    <property type="protein sequence ID" value="TWU21201.1"/>
    <property type="molecule type" value="Genomic_DNA"/>
</dbReference>
<reference evidence="3 4" key="1">
    <citation type="submission" date="2019-02" db="EMBL/GenBank/DDBJ databases">
        <title>Deep-cultivation of Planctomycetes and their phenomic and genomic characterization uncovers novel biology.</title>
        <authorList>
            <person name="Wiegand S."/>
            <person name="Jogler M."/>
            <person name="Boedeker C."/>
            <person name="Pinto D."/>
            <person name="Vollmers J."/>
            <person name="Rivas-Marin E."/>
            <person name="Kohn T."/>
            <person name="Peeters S.H."/>
            <person name="Heuer A."/>
            <person name="Rast P."/>
            <person name="Oberbeckmann S."/>
            <person name="Bunk B."/>
            <person name="Jeske O."/>
            <person name="Meyerdierks A."/>
            <person name="Storesund J.E."/>
            <person name="Kallscheuer N."/>
            <person name="Luecker S."/>
            <person name="Lage O.M."/>
            <person name="Pohl T."/>
            <person name="Merkel B.J."/>
            <person name="Hornburger P."/>
            <person name="Mueller R.-W."/>
            <person name="Bruemmer F."/>
            <person name="Labrenz M."/>
            <person name="Spormann A.M."/>
            <person name="Op Den Camp H."/>
            <person name="Overmann J."/>
            <person name="Amann R."/>
            <person name="Jetten M.S.M."/>
            <person name="Mascher T."/>
            <person name="Medema M.H."/>
            <person name="Devos D.P."/>
            <person name="Kaster A.-K."/>
            <person name="Ovreas L."/>
            <person name="Rohde M."/>
            <person name="Galperin M.Y."/>
            <person name="Jogler C."/>
        </authorList>
    </citation>
    <scope>NUCLEOTIDE SEQUENCE [LARGE SCALE GENOMIC DNA]</scope>
    <source>
        <strain evidence="3 4">Pla52o</strain>
    </source>
</reference>
<feature type="transmembrane region" description="Helical" evidence="1">
    <location>
        <begin position="98"/>
        <end position="120"/>
    </location>
</feature>
<feature type="transmembrane region" description="Helical" evidence="1">
    <location>
        <begin position="171"/>
        <end position="191"/>
    </location>
</feature>
<feature type="transmembrane region" description="Helical" evidence="1">
    <location>
        <begin position="283"/>
        <end position="301"/>
    </location>
</feature>
<dbReference type="Proteomes" id="UP000316304">
    <property type="component" value="Unassembled WGS sequence"/>
</dbReference>
<gene>
    <name evidence="3" type="ORF">Pla52o_42350</name>
</gene>
<sequence>MNELDRFPRPLDDGSPRVWLAVLGSLAAVALVYASIVPLEYRPLALDEAIERFRSLRWLNLNVDRRADWVANGLVALPFGFLLAGAADRDGRLTLRYLASLFAIILFGNTLIVGIEFLQLWYPRRTVSGNDIAAGCVAATISPLLWIAVGRPALAVWRRVRTLSWDASSSSRIATVLLWSFCSLLLVYSVLPLDVMFSQAEWAAKANAGRFAWVPGLHVVALDPQRGLLELAIALAVSSLRMVPLGILIVLARMQHRGLAIMLGFPILIELLQAPIFTRYTTLADVVCGWAGAAIGVVLATHWTAIQRITDRVSVRCASLLLVVLGIFVAFLARYERVANRAEIDAGWIDFWSPPFVKYYYTSEFLAGSNLVGKMILFAALGVALAHVFSRPGSRQQTPGVVASLTSILVVLGTGLTIEVAQVYLVPFYADASDVLIYAAGALGGWLSYRVVVTWAGGE</sequence>
<evidence type="ECO:0000256" key="1">
    <source>
        <dbReference type="SAM" id="Phobius"/>
    </source>
</evidence>